<gene>
    <name evidence="1" type="ORF">RM445_06150</name>
</gene>
<comment type="caution">
    <text evidence="1">The sequence shown here is derived from an EMBL/GenBank/DDBJ whole genome shotgun (WGS) entry which is preliminary data.</text>
</comment>
<accession>A0ABU2N5R7</accession>
<proteinExistence type="predicted"/>
<dbReference type="SUPFAM" id="SSF55961">
    <property type="entry name" value="Bet v1-like"/>
    <property type="match status" value="1"/>
</dbReference>
<evidence type="ECO:0000313" key="2">
    <source>
        <dbReference type="Proteomes" id="UP001183202"/>
    </source>
</evidence>
<evidence type="ECO:0000313" key="1">
    <source>
        <dbReference type="EMBL" id="MDT0349105.1"/>
    </source>
</evidence>
<keyword evidence="2" id="KW-1185">Reference proteome</keyword>
<protein>
    <recommendedName>
        <fullName evidence="3">Polyketide cyclase / dehydrase and lipid transport</fullName>
    </recommendedName>
</protein>
<sequence>MAVADRRRHRVLAARPERELRLRGKGWPAGEVEIHLLLRPDGNGGCEIVMREDAVAGPAKLILKPVRVVMMKRRNAEALQRLAYLAEGSAR</sequence>
<dbReference type="Proteomes" id="UP001183202">
    <property type="component" value="Unassembled WGS sequence"/>
</dbReference>
<dbReference type="RefSeq" id="WP_311555083.1">
    <property type="nucleotide sequence ID" value="NZ_JAVREJ010000003.1"/>
</dbReference>
<evidence type="ECO:0008006" key="3">
    <source>
        <dbReference type="Google" id="ProtNLM"/>
    </source>
</evidence>
<name>A0ABU2N5R7_9PSEU</name>
<dbReference type="Gene3D" id="3.30.530.20">
    <property type="match status" value="1"/>
</dbReference>
<dbReference type="InterPro" id="IPR023393">
    <property type="entry name" value="START-like_dom_sf"/>
</dbReference>
<organism evidence="1 2">
    <name type="scientific">Pseudonocardia charpentierae</name>
    <dbReference type="NCBI Taxonomy" id="3075545"/>
    <lineage>
        <taxon>Bacteria</taxon>
        <taxon>Bacillati</taxon>
        <taxon>Actinomycetota</taxon>
        <taxon>Actinomycetes</taxon>
        <taxon>Pseudonocardiales</taxon>
        <taxon>Pseudonocardiaceae</taxon>
        <taxon>Pseudonocardia</taxon>
    </lineage>
</organism>
<dbReference type="EMBL" id="JAVREJ010000003">
    <property type="protein sequence ID" value="MDT0349105.1"/>
    <property type="molecule type" value="Genomic_DNA"/>
</dbReference>
<reference evidence="2" key="1">
    <citation type="submission" date="2023-07" db="EMBL/GenBank/DDBJ databases">
        <title>30 novel species of actinomycetes from the DSMZ collection.</title>
        <authorList>
            <person name="Nouioui I."/>
        </authorList>
    </citation>
    <scope>NUCLEOTIDE SEQUENCE [LARGE SCALE GENOMIC DNA]</scope>
    <source>
        <strain evidence="2">DSM 45834</strain>
    </source>
</reference>